<accession>A0A212U147</accession>
<dbReference type="GO" id="GO:0070681">
    <property type="term" value="P:glutaminyl-tRNAGln biosynthesis via transamidation"/>
    <property type="evidence" value="ECO:0007669"/>
    <property type="project" value="TreeGrafter"/>
</dbReference>
<dbReference type="GO" id="GO:0016740">
    <property type="term" value="F:transferase activity"/>
    <property type="evidence" value="ECO:0007669"/>
    <property type="project" value="UniProtKB-KW"/>
</dbReference>
<dbReference type="Proteomes" id="UP000198122">
    <property type="component" value="Unassembled WGS sequence"/>
</dbReference>
<dbReference type="GO" id="GO:0050566">
    <property type="term" value="F:asparaginyl-tRNA synthase (glutamine-hydrolyzing) activity"/>
    <property type="evidence" value="ECO:0007669"/>
    <property type="project" value="RHEA"/>
</dbReference>
<keyword evidence="1" id="KW-0436">Ligase</keyword>
<evidence type="ECO:0000256" key="1">
    <source>
        <dbReference type="HAMAP-Rule" id="MF_00122"/>
    </source>
</evidence>
<organism evidence="2 3">
    <name type="scientific">Kytococcus aerolatus</name>
    <dbReference type="NCBI Taxonomy" id="592308"/>
    <lineage>
        <taxon>Bacteria</taxon>
        <taxon>Bacillati</taxon>
        <taxon>Actinomycetota</taxon>
        <taxon>Actinomycetes</taxon>
        <taxon>Micrococcales</taxon>
        <taxon>Kytococcaceae</taxon>
        <taxon>Kytococcus</taxon>
    </lineage>
</organism>
<comment type="function">
    <text evidence="1">Allows the formation of correctly charged Asn-tRNA(Asn) or Gln-tRNA(Gln) through the transamidation of misacylated Asp-tRNA(Asn) or Glu-tRNA(Gln) in organisms which lack either or both of asparaginyl-tRNA or glutaminyl-tRNA synthetases. The reaction takes place in the presence of glutamine and ATP through an activated phospho-Asp-tRNA(Asn) or phospho-Glu-tRNA(Gln).</text>
</comment>
<protein>
    <recommendedName>
        <fullName evidence="1">Aspartyl/glutamyl-tRNA(Asn/Gln) amidotransferase subunit C</fullName>
        <shortName evidence="1">Asp/Glu-ADT subunit C</shortName>
        <ecNumber evidence="1">6.3.5.-</ecNumber>
    </recommendedName>
</protein>
<comment type="subunit">
    <text evidence="1">Heterotrimer of A, B and C subunits.</text>
</comment>
<dbReference type="Pfam" id="PF02686">
    <property type="entry name" value="GatC"/>
    <property type="match status" value="1"/>
</dbReference>
<keyword evidence="2" id="KW-0808">Transferase</keyword>
<reference evidence="2 3" key="1">
    <citation type="submission" date="2017-06" db="EMBL/GenBank/DDBJ databases">
        <authorList>
            <person name="Kim H.J."/>
            <person name="Triplett B.A."/>
        </authorList>
    </citation>
    <scope>NUCLEOTIDE SEQUENCE [LARGE SCALE GENOMIC DNA]</scope>
    <source>
        <strain evidence="2 3">DSM 22179</strain>
    </source>
</reference>
<dbReference type="Gene3D" id="1.10.20.60">
    <property type="entry name" value="Glu-tRNAGln amidotransferase C subunit, N-terminal domain"/>
    <property type="match status" value="1"/>
</dbReference>
<comment type="similarity">
    <text evidence="1">Belongs to the GatC family.</text>
</comment>
<dbReference type="GO" id="GO:0006450">
    <property type="term" value="P:regulation of translational fidelity"/>
    <property type="evidence" value="ECO:0007669"/>
    <property type="project" value="InterPro"/>
</dbReference>
<dbReference type="GO" id="GO:0050567">
    <property type="term" value="F:glutaminyl-tRNA synthase (glutamine-hydrolyzing) activity"/>
    <property type="evidence" value="ECO:0007669"/>
    <property type="project" value="UniProtKB-UniRule"/>
</dbReference>
<sequence length="98" mass="10707">MSALSRDDVAHVASLARIHLEPDELDRLAGQLDQIVQWVDQISDGASEDVPAMSHPIPMTNVMRPDEVRPGLTQEQALAAAPLAEEGRFGVPRILDEE</sequence>
<gene>
    <name evidence="1" type="primary">gatC</name>
    <name evidence="2" type="ORF">SAMN05445756_1638</name>
</gene>
<proteinExistence type="inferred from homology"/>
<dbReference type="PANTHER" id="PTHR15004">
    <property type="entry name" value="GLUTAMYL-TRNA(GLN) AMIDOTRANSFERASE SUBUNIT C, MITOCHONDRIAL"/>
    <property type="match status" value="1"/>
</dbReference>
<dbReference type="EC" id="6.3.5.-" evidence="1"/>
<dbReference type="HAMAP" id="MF_00122">
    <property type="entry name" value="GatC"/>
    <property type="match status" value="1"/>
</dbReference>
<keyword evidence="3" id="KW-1185">Reference proteome</keyword>
<evidence type="ECO:0000313" key="2">
    <source>
        <dbReference type="EMBL" id="SNC71851.1"/>
    </source>
</evidence>
<dbReference type="GO" id="GO:0005524">
    <property type="term" value="F:ATP binding"/>
    <property type="evidence" value="ECO:0007669"/>
    <property type="project" value="UniProtKB-KW"/>
</dbReference>
<dbReference type="GO" id="GO:0006412">
    <property type="term" value="P:translation"/>
    <property type="evidence" value="ECO:0007669"/>
    <property type="project" value="UniProtKB-UniRule"/>
</dbReference>
<name>A0A212U147_9MICO</name>
<dbReference type="InterPro" id="IPR036113">
    <property type="entry name" value="Asp/Glu-ADT_sf_sub_c"/>
</dbReference>
<comment type="catalytic activity">
    <reaction evidence="1">
        <text>L-glutamyl-tRNA(Gln) + L-glutamine + ATP + H2O = L-glutaminyl-tRNA(Gln) + L-glutamate + ADP + phosphate + H(+)</text>
        <dbReference type="Rhea" id="RHEA:17521"/>
        <dbReference type="Rhea" id="RHEA-COMP:9681"/>
        <dbReference type="Rhea" id="RHEA-COMP:9684"/>
        <dbReference type="ChEBI" id="CHEBI:15377"/>
        <dbReference type="ChEBI" id="CHEBI:15378"/>
        <dbReference type="ChEBI" id="CHEBI:29985"/>
        <dbReference type="ChEBI" id="CHEBI:30616"/>
        <dbReference type="ChEBI" id="CHEBI:43474"/>
        <dbReference type="ChEBI" id="CHEBI:58359"/>
        <dbReference type="ChEBI" id="CHEBI:78520"/>
        <dbReference type="ChEBI" id="CHEBI:78521"/>
        <dbReference type="ChEBI" id="CHEBI:456216"/>
    </reaction>
</comment>
<keyword evidence="1" id="KW-0067">ATP-binding</keyword>
<dbReference type="RefSeq" id="WP_088818575.1">
    <property type="nucleotide sequence ID" value="NZ_FYEZ01000002.1"/>
</dbReference>
<keyword evidence="1" id="KW-0547">Nucleotide-binding</keyword>
<keyword evidence="1" id="KW-0648">Protein biosynthesis</keyword>
<dbReference type="EMBL" id="FYEZ01000002">
    <property type="protein sequence ID" value="SNC71851.1"/>
    <property type="molecule type" value="Genomic_DNA"/>
</dbReference>
<comment type="catalytic activity">
    <reaction evidence="1">
        <text>L-aspartyl-tRNA(Asn) + L-glutamine + ATP + H2O = L-asparaginyl-tRNA(Asn) + L-glutamate + ADP + phosphate + 2 H(+)</text>
        <dbReference type="Rhea" id="RHEA:14513"/>
        <dbReference type="Rhea" id="RHEA-COMP:9674"/>
        <dbReference type="Rhea" id="RHEA-COMP:9677"/>
        <dbReference type="ChEBI" id="CHEBI:15377"/>
        <dbReference type="ChEBI" id="CHEBI:15378"/>
        <dbReference type="ChEBI" id="CHEBI:29985"/>
        <dbReference type="ChEBI" id="CHEBI:30616"/>
        <dbReference type="ChEBI" id="CHEBI:43474"/>
        <dbReference type="ChEBI" id="CHEBI:58359"/>
        <dbReference type="ChEBI" id="CHEBI:78515"/>
        <dbReference type="ChEBI" id="CHEBI:78516"/>
        <dbReference type="ChEBI" id="CHEBI:456216"/>
    </reaction>
</comment>
<dbReference type="InterPro" id="IPR003837">
    <property type="entry name" value="GatC"/>
</dbReference>
<dbReference type="PANTHER" id="PTHR15004:SF0">
    <property type="entry name" value="GLUTAMYL-TRNA(GLN) AMIDOTRANSFERASE SUBUNIT C, MITOCHONDRIAL"/>
    <property type="match status" value="1"/>
</dbReference>
<dbReference type="OrthoDB" id="5295223at2"/>
<evidence type="ECO:0000313" key="3">
    <source>
        <dbReference type="Proteomes" id="UP000198122"/>
    </source>
</evidence>
<dbReference type="NCBIfam" id="TIGR00135">
    <property type="entry name" value="gatC"/>
    <property type="match status" value="1"/>
</dbReference>
<dbReference type="SUPFAM" id="SSF141000">
    <property type="entry name" value="Glu-tRNAGln amidotransferase C subunit"/>
    <property type="match status" value="1"/>
</dbReference>
<dbReference type="AlphaFoldDB" id="A0A212U147"/>